<gene>
    <name evidence="2" type="ORF">OCBIM_22014367mg</name>
</gene>
<protein>
    <submittedName>
        <fullName evidence="2">Uncharacterized protein</fullName>
    </submittedName>
</protein>
<sequence>MEGETTIITYMTMLHNSFLGPVSSHSQKCDLEKSVSLTFSAFLSHIHINGILIYGLVAMISYW</sequence>
<keyword evidence="1" id="KW-0472">Membrane</keyword>
<name>A0A0L8FM82_OCTBM</name>
<proteinExistence type="predicted"/>
<reference evidence="2" key="1">
    <citation type="submission" date="2015-07" db="EMBL/GenBank/DDBJ databases">
        <title>MeaNS - Measles Nucleotide Surveillance Program.</title>
        <authorList>
            <person name="Tran T."/>
            <person name="Druce J."/>
        </authorList>
    </citation>
    <scope>NUCLEOTIDE SEQUENCE</scope>
    <source>
        <strain evidence="2">UCB-OBI-ISO-001</strain>
        <tissue evidence="2">Gonad</tissue>
    </source>
</reference>
<organism evidence="2">
    <name type="scientific">Octopus bimaculoides</name>
    <name type="common">California two-spotted octopus</name>
    <dbReference type="NCBI Taxonomy" id="37653"/>
    <lineage>
        <taxon>Eukaryota</taxon>
        <taxon>Metazoa</taxon>
        <taxon>Spiralia</taxon>
        <taxon>Lophotrochozoa</taxon>
        <taxon>Mollusca</taxon>
        <taxon>Cephalopoda</taxon>
        <taxon>Coleoidea</taxon>
        <taxon>Octopodiformes</taxon>
        <taxon>Octopoda</taxon>
        <taxon>Incirrata</taxon>
        <taxon>Octopodidae</taxon>
        <taxon>Octopus</taxon>
    </lineage>
</organism>
<keyword evidence="1" id="KW-0812">Transmembrane</keyword>
<evidence type="ECO:0000313" key="2">
    <source>
        <dbReference type="EMBL" id="KOF65799.1"/>
    </source>
</evidence>
<dbReference type="AlphaFoldDB" id="A0A0L8FM82"/>
<accession>A0A0L8FM82</accession>
<keyword evidence="1" id="KW-1133">Transmembrane helix</keyword>
<evidence type="ECO:0000256" key="1">
    <source>
        <dbReference type="SAM" id="Phobius"/>
    </source>
</evidence>
<feature type="transmembrane region" description="Helical" evidence="1">
    <location>
        <begin position="42"/>
        <end position="62"/>
    </location>
</feature>
<dbReference type="EMBL" id="KQ428883">
    <property type="protein sequence ID" value="KOF65799.1"/>
    <property type="molecule type" value="Genomic_DNA"/>
</dbReference>